<organism evidence="2">
    <name type="scientific">Schizophyllum commune (strain H4-8 / FGSC 9210)</name>
    <name type="common">Split gill fungus</name>
    <dbReference type="NCBI Taxonomy" id="578458"/>
    <lineage>
        <taxon>Eukaryota</taxon>
        <taxon>Fungi</taxon>
        <taxon>Dikarya</taxon>
        <taxon>Basidiomycota</taxon>
        <taxon>Agaricomycotina</taxon>
        <taxon>Agaricomycetes</taxon>
        <taxon>Agaricomycetidae</taxon>
        <taxon>Agaricales</taxon>
        <taxon>Schizophyllaceae</taxon>
        <taxon>Schizophyllum</taxon>
    </lineage>
</organism>
<protein>
    <submittedName>
        <fullName evidence="1">Expressed protein</fullName>
    </submittedName>
</protein>
<keyword evidence="2" id="KW-1185">Reference proteome</keyword>
<dbReference type="Proteomes" id="UP000007431">
    <property type="component" value="Unassembled WGS sequence"/>
</dbReference>
<sequence>MPTEDTPLLHDLVLQRSIPALAQANPDQANCPARDTPVFSADAQARNAALSKVSSVFTERARRLCEAGESDETLEYC</sequence>
<dbReference type="AlphaFoldDB" id="D8Q389"/>
<accession>D8Q389</accession>
<proteinExistence type="predicted"/>
<evidence type="ECO:0000313" key="1">
    <source>
        <dbReference type="EMBL" id="EFI97647.1"/>
    </source>
</evidence>
<feature type="non-terminal residue" evidence="1">
    <location>
        <position position="77"/>
    </location>
</feature>
<dbReference type="InParanoid" id="D8Q389"/>
<evidence type="ECO:0000313" key="2">
    <source>
        <dbReference type="Proteomes" id="UP000007431"/>
    </source>
</evidence>
<dbReference type="EMBL" id="GL377305">
    <property type="protein sequence ID" value="EFI97647.1"/>
    <property type="molecule type" value="Genomic_DNA"/>
</dbReference>
<dbReference type="VEuPathDB" id="FungiDB:SCHCODRAFT_02617800"/>
<reference evidence="1 2" key="1">
    <citation type="journal article" date="2010" name="Nat. Biotechnol.">
        <title>Genome sequence of the model mushroom Schizophyllum commune.</title>
        <authorList>
            <person name="Ohm R.A."/>
            <person name="de Jong J.F."/>
            <person name="Lugones L.G."/>
            <person name="Aerts A."/>
            <person name="Kothe E."/>
            <person name="Stajich J.E."/>
            <person name="de Vries R.P."/>
            <person name="Record E."/>
            <person name="Levasseur A."/>
            <person name="Baker S.E."/>
            <person name="Bartholomew K.A."/>
            <person name="Coutinho P.M."/>
            <person name="Erdmann S."/>
            <person name="Fowler T.J."/>
            <person name="Gathman A.C."/>
            <person name="Lombard V."/>
            <person name="Henrissat B."/>
            <person name="Knabe N."/>
            <person name="Kuees U."/>
            <person name="Lilly W.W."/>
            <person name="Lindquist E."/>
            <person name="Lucas S."/>
            <person name="Magnuson J.K."/>
            <person name="Piumi F."/>
            <person name="Raudaskoski M."/>
            <person name="Salamov A."/>
            <person name="Schmutz J."/>
            <person name="Schwarze F.W.M.R."/>
            <person name="vanKuyk P.A."/>
            <person name="Horton J.S."/>
            <person name="Grigoriev I.V."/>
            <person name="Woesten H.A.B."/>
        </authorList>
    </citation>
    <scope>NUCLEOTIDE SEQUENCE [LARGE SCALE GENOMIC DNA]</scope>
    <source>
        <strain evidence="2">H4-8 / FGSC 9210</strain>
    </source>
</reference>
<name>D8Q389_SCHCM</name>
<gene>
    <name evidence="1" type="ORF">SCHCODRAFT_107743</name>
</gene>
<dbReference type="HOGENOM" id="CLU_2639481_0_0_1"/>